<feature type="transmembrane region" description="Helical" evidence="1">
    <location>
        <begin position="12"/>
        <end position="32"/>
    </location>
</feature>
<keyword evidence="1" id="KW-0472">Membrane</keyword>
<proteinExistence type="predicted"/>
<feature type="transmembrane region" description="Helical" evidence="1">
    <location>
        <begin position="80"/>
        <end position="99"/>
    </location>
</feature>
<organism evidence="2 3">
    <name type="scientific">Solihabitans fulvus</name>
    <dbReference type="NCBI Taxonomy" id="1892852"/>
    <lineage>
        <taxon>Bacteria</taxon>
        <taxon>Bacillati</taxon>
        <taxon>Actinomycetota</taxon>
        <taxon>Actinomycetes</taxon>
        <taxon>Pseudonocardiales</taxon>
        <taxon>Pseudonocardiaceae</taxon>
        <taxon>Solihabitans</taxon>
    </lineage>
</organism>
<evidence type="ECO:0000256" key="1">
    <source>
        <dbReference type="SAM" id="Phobius"/>
    </source>
</evidence>
<feature type="transmembrane region" description="Helical" evidence="1">
    <location>
        <begin position="197"/>
        <end position="217"/>
    </location>
</feature>
<dbReference type="Proteomes" id="UP000323454">
    <property type="component" value="Unassembled WGS sequence"/>
</dbReference>
<evidence type="ECO:0000313" key="3">
    <source>
        <dbReference type="Proteomes" id="UP000323454"/>
    </source>
</evidence>
<feature type="transmembrane region" description="Helical" evidence="1">
    <location>
        <begin position="170"/>
        <end position="190"/>
    </location>
</feature>
<feature type="transmembrane region" description="Helical" evidence="1">
    <location>
        <begin position="120"/>
        <end position="146"/>
    </location>
</feature>
<comment type="caution">
    <text evidence="2">The sequence shown here is derived from an EMBL/GenBank/DDBJ whole genome shotgun (WGS) entry which is preliminary data.</text>
</comment>
<evidence type="ECO:0008006" key="4">
    <source>
        <dbReference type="Google" id="ProtNLM"/>
    </source>
</evidence>
<protein>
    <recommendedName>
        <fullName evidence="4">ABC-2 family transporter protein</fullName>
    </recommendedName>
</protein>
<dbReference type="RefSeq" id="WP_149851387.1">
    <property type="nucleotide sequence ID" value="NZ_VUOB01000038.1"/>
</dbReference>
<keyword evidence="1" id="KW-1133">Transmembrane helix</keyword>
<reference evidence="2 3" key="2">
    <citation type="submission" date="2019-09" db="EMBL/GenBank/DDBJ databases">
        <authorList>
            <person name="Jin C."/>
        </authorList>
    </citation>
    <scope>NUCLEOTIDE SEQUENCE [LARGE SCALE GENOMIC DNA]</scope>
    <source>
        <strain evidence="2 3">AN110305</strain>
    </source>
</reference>
<keyword evidence="3" id="KW-1185">Reference proteome</keyword>
<reference evidence="2 3" key="1">
    <citation type="submission" date="2019-09" db="EMBL/GenBank/DDBJ databases">
        <title>Goodfellowia gen. nov., a new genus of the Pseudonocardineae related to Actinoalloteichus, containing Goodfellowia coeruleoviolacea gen. nov., comb. nov. gen. nov., comb. nov.</title>
        <authorList>
            <person name="Labeda D."/>
        </authorList>
    </citation>
    <scope>NUCLEOTIDE SEQUENCE [LARGE SCALE GENOMIC DNA]</scope>
    <source>
        <strain evidence="2 3">AN110305</strain>
    </source>
</reference>
<name>A0A5B2X8K1_9PSEU</name>
<dbReference type="EMBL" id="VUOB01000038">
    <property type="protein sequence ID" value="KAA2259473.1"/>
    <property type="molecule type" value="Genomic_DNA"/>
</dbReference>
<accession>A0A5B2X8K1</accession>
<keyword evidence="1" id="KW-0812">Transmembrane</keyword>
<dbReference type="OrthoDB" id="3579673at2"/>
<sequence>MIWFAWRQQRATLLAAIGVILVGLGYLLYYRFAMMGEVTSTDLWSRSLPDTVASTDGPEFRSVADSVWVHFWGQAQTARTGMVVGAMVIGVCVGASMFAREWEQQTYLVALSQSVSRARWFVTKFAVAAAVVLGGVVLWELAYAWWARSAGNWMLDQYLFRPFYFESQGLALPAYALFALALGASGGLLIRRTVPAIVVAAAVVAGVFAGVSLYLRWHYLPPVMVTVPWHGPRSMDGEAHLMDVGYLSNTGQLIHMGLGKGELWNPCVSVENVASVAASDSYYGCMTQRGLVGFGEMVQPASRFWTFQVMEFGLFLVLSAAVLGVGMWWLRKRLR</sequence>
<dbReference type="AlphaFoldDB" id="A0A5B2X8K1"/>
<feature type="transmembrane region" description="Helical" evidence="1">
    <location>
        <begin position="312"/>
        <end position="330"/>
    </location>
</feature>
<evidence type="ECO:0000313" key="2">
    <source>
        <dbReference type="EMBL" id="KAA2259473.1"/>
    </source>
</evidence>
<gene>
    <name evidence="2" type="ORF">F0L68_21305</name>
</gene>